<dbReference type="AlphaFoldDB" id="A0A9D9DDW6"/>
<dbReference type="EMBL" id="JADINC010000003">
    <property type="protein sequence ID" value="MBO8424872.1"/>
    <property type="molecule type" value="Genomic_DNA"/>
</dbReference>
<dbReference type="Pfam" id="PF06864">
    <property type="entry name" value="PAP_PilO"/>
    <property type="match status" value="1"/>
</dbReference>
<dbReference type="InterPro" id="IPR009663">
    <property type="entry name" value="PAP_PilO"/>
</dbReference>
<sequence length="419" mass="47047">MSGQVITLNKKKYAVGLFWQPTGAGYVARSYARTLARSVDKKLNLFTEYRGMVGLGARRAGHRSGMDSAAAAVVDALGEFSSFLAVFAVDKKFYLVAVRNGIILEDKLFEREEDARSEYFKLSEIPDWAALFAPAPWGMPRAVERNLSDLTIRAIRAQLRPISRAWGVIASVLLIVAFVVSSIWFFREPLQQMNAASEISEMDSELVAEYEKQVEEKNKELDAAFEIEKAPAPEPIVLPYEYLPDPMERAQVCYQAMGFLMQPITGWNQTSVECGESYATVRFVRDYGTLDDFYMMATELMPASFVQQESEKSLTVRAKLPDVSTYASIDERDVETVLRAVMTAFQGIDTPADAQMVVDTLTNGVDTIYLNVVEVAAESKLIPTEFMQIFDDFGGVYMTKCVWNASSRTWNYEVIIYAK</sequence>
<keyword evidence="1" id="KW-0812">Transmembrane</keyword>
<feature type="transmembrane region" description="Helical" evidence="1">
    <location>
        <begin position="165"/>
        <end position="186"/>
    </location>
</feature>
<protein>
    <submittedName>
        <fullName evidence="2">Type 4b pilus protein PilO2</fullName>
    </submittedName>
</protein>
<organism evidence="2 3">
    <name type="scientific">Candidatus Enterousia avistercoris</name>
    <dbReference type="NCBI Taxonomy" id="2840788"/>
    <lineage>
        <taxon>Bacteria</taxon>
        <taxon>Pseudomonadati</taxon>
        <taxon>Pseudomonadota</taxon>
        <taxon>Alphaproteobacteria</taxon>
        <taxon>Candidatus Enterousia</taxon>
    </lineage>
</organism>
<gene>
    <name evidence="2" type="primary">pilO2</name>
    <name evidence="2" type="ORF">IAC69_00105</name>
</gene>
<accession>A0A9D9DDW6</accession>
<keyword evidence="1" id="KW-1133">Transmembrane helix</keyword>
<comment type="caution">
    <text evidence="2">The sequence shown here is derived from an EMBL/GenBank/DDBJ whole genome shotgun (WGS) entry which is preliminary data.</text>
</comment>
<reference evidence="2" key="1">
    <citation type="submission" date="2020-10" db="EMBL/GenBank/DDBJ databases">
        <authorList>
            <person name="Gilroy R."/>
        </authorList>
    </citation>
    <scope>NUCLEOTIDE SEQUENCE</scope>
    <source>
        <strain evidence="2">8207</strain>
    </source>
</reference>
<dbReference type="Proteomes" id="UP000823630">
    <property type="component" value="Unassembled WGS sequence"/>
</dbReference>
<proteinExistence type="predicted"/>
<evidence type="ECO:0000313" key="3">
    <source>
        <dbReference type="Proteomes" id="UP000823630"/>
    </source>
</evidence>
<reference evidence="2" key="2">
    <citation type="journal article" date="2021" name="PeerJ">
        <title>Extensive microbial diversity within the chicken gut microbiome revealed by metagenomics and culture.</title>
        <authorList>
            <person name="Gilroy R."/>
            <person name="Ravi A."/>
            <person name="Getino M."/>
            <person name="Pursley I."/>
            <person name="Horton D.L."/>
            <person name="Alikhan N.F."/>
            <person name="Baker D."/>
            <person name="Gharbi K."/>
            <person name="Hall N."/>
            <person name="Watson M."/>
            <person name="Adriaenssens E.M."/>
            <person name="Foster-Nyarko E."/>
            <person name="Jarju S."/>
            <person name="Secka A."/>
            <person name="Antonio M."/>
            <person name="Oren A."/>
            <person name="Chaudhuri R.R."/>
            <person name="La Ragione R."/>
            <person name="Hildebrand F."/>
            <person name="Pallen M.J."/>
        </authorList>
    </citation>
    <scope>NUCLEOTIDE SEQUENCE</scope>
    <source>
        <strain evidence="2">8207</strain>
    </source>
</reference>
<keyword evidence="1" id="KW-0472">Membrane</keyword>
<name>A0A9D9DDW6_9PROT</name>
<evidence type="ECO:0000256" key="1">
    <source>
        <dbReference type="SAM" id="Phobius"/>
    </source>
</evidence>
<evidence type="ECO:0000313" key="2">
    <source>
        <dbReference type="EMBL" id="MBO8424872.1"/>
    </source>
</evidence>